<feature type="compositionally biased region" description="Polar residues" evidence="6">
    <location>
        <begin position="41"/>
        <end position="51"/>
    </location>
</feature>
<keyword evidence="4" id="KW-0804">Transcription</keyword>
<name>A0A395GXP7_9EURO</name>
<organism evidence="8 9">
    <name type="scientific">Aspergillus ibericus CBS 121593</name>
    <dbReference type="NCBI Taxonomy" id="1448316"/>
    <lineage>
        <taxon>Eukaryota</taxon>
        <taxon>Fungi</taxon>
        <taxon>Dikarya</taxon>
        <taxon>Ascomycota</taxon>
        <taxon>Pezizomycotina</taxon>
        <taxon>Eurotiomycetes</taxon>
        <taxon>Eurotiomycetidae</taxon>
        <taxon>Eurotiales</taxon>
        <taxon>Aspergillaceae</taxon>
        <taxon>Aspergillus</taxon>
        <taxon>Aspergillus subgen. Circumdati</taxon>
    </lineage>
</organism>
<dbReference type="GeneID" id="37226462"/>
<evidence type="ECO:0000313" key="8">
    <source>
        <dbReference type="EMBL" id="RAK98833.1"/>
    </source>
</evidence>
<dbReference type="PANTHER" id="PTHR47338:SF5">
    <property type="entry name" value="ZN(II)2CYS6 TRANSCRIPTION FACTOR (EUROFUNG)"/>
    <property type="match status" value="1"/>
</dbReference>
<dbReference type="VEuPathDB" id="FungiDB:BO80DRAFT_447194"/>
<comment type="subcellular location">
    <subcellularLocation>
        <location evidence="1">Nucleus</location>
    </subcellularLocation>
</comment>
<evidence type="ECO:0000313" key="9">
    <source>
        <dbReference type="Proteomes" id="UP000249402"/>
    </source>
</evidence>
<dbReference type="Pfam" id="PF04082">
    <property type="entry name" value="Fungal_trans"/>
    <property type="match status" value="1"/>
</dbReference>
<evidence type="ECO:0000256" key="5">
    <source>
        <dbReference type="ARBA" id="ARBA00023242"/>
    </source>
</evidence>
<accession>A0A395GXP7</accession>
<evidence type="ECO:0000256" key="6">
    <source>
        <dbReference type="SAM" id="MobiDB-lite"/>
    </source>
</evidence>
<keyword evidence="5" id="KW-0539">Nucleus</keyword>
<protein>
    <recommendedName>
        <fullName evidence="7">Xylanolytic transcriptional activator regulatory domain-containing protein</fullName>
    </recommendedName>
</protein>
<feature type="region of interest" description="Disordered" evidence="6">
    <location>
        <begin position="1"/>
        <end position="53"/>
    </location>
</feature>
<dbReference type="GO" id="GO:0008270">
    <property type="term" value="F:zinc ion binding"/>
    <property type="evidence" value="ECO:0007669"/>
    <property type="project" value="InterPro"/>
</dbReference>
<sequence length="623" mass="69205">MLALDRWARKRQQQGLELDENAEKTMSASAESSTGPGGHGSATTANLQPLQSGPGLGYEASRVADYHVEKTASAEQLEAALPPRALGVKLLEIFVSHKATSSFMFHDGKLFSDYMSDVMPPFMLRAIFALASLFSEPAYLGTQEQYSNDRTANREVSDSWAEVAGRHVLGHVDRPALETVQTCSILSLYWFAVGELERAKIHATRILGFHSQFNDASENPAVAMDREIRRRAFWTCWIITCFIPYDDSFAVSHIAHATDIILPAADAPFRRQCVVPIQKMSSAWMPVSCSDVAGNEEPSILAEFVKALGVYLEVQRLLARFHEIPLHLRFNEVVALHQKSTNLYRLISPAAKYNDTHTGLDLTSIGRAFTVEAVFSWCAINLHRSMVPLFSGQSLDKASLHVGIVDTCTQVVVQQANKFANRADGLLSLNFDLSYIPPIAGYCAFVSASVYAILIHKRENFTSPTLSSLRHKLLSCMVLLSGLKSYWATLQQAWESLTPSLPMTVSTEDLTIHRKRLIQRSVRNPDELVSPTEKLIGPHSGWLLDTSPGYHEAKPCDHINNDTDILGLHNRIPPDAVATPADDILPFATVDNDKFLLSFFNSDVDLAMLALARCEQSEYWKDR</sequence>
<evidence type="ECO:0000256" key="1">
    <source>
        <dbReference type="ARBA" id="ARBA00004123"/>
    </source>
</evidence>
<reference evidence="8 9" key="1">
    <citation type="submission" date="2018-02" db="EMBL/GenBank/DDBJ databases">
        <title>The genomes of Aspergillus section Nigri reveals drivers in fungal speciation.</title>
        <authorList>
            <consortium name="DOE Joint Genome Institute"/>
            <person name="Vesth T.C."/>
            <person name="Nybo J."/>
            <person name="Theobald S."/>
            <person name="Brandl J."/>
            <person name="Frisvad J.C."/>
            <person name="Nielsen K.F."/>
            <person name="Lyhne E.K."/>
            <person name="Kogle M.E."/>
            <person name="Kuo A."/>
            <person name="Riley R."/>
            <person name="Clum A."/>
            <person name="Nolan M."/>
            <person name="Lipzen A."/>
            <person name="Salamov A."/>
            <person name="Henrissat B."/>
            <person name="Wiebenga A."/>
            <person name="De vries R.P."/>
            <person name="Grigoriev I.V."/>
            <person name="Mortensen U.H."/>
            <person name="Andersen M.R."/>
            <person name="Baker S.E."/>
        </authorList>
    </citation>
    <scope>NUCLEOTIDE SEQUENCE [LARGE SCALE GENOMIC DNA]</scope>
    <source>
        <strain evidence="8 9">CBS 121593</strain>
    </source>
</reference>
<dbReference type="GO" id="GO:0005634">
    <property type="term" value="C:nucleus"/>
    <property type="evidence" value="ECO:0007669"/>
    <property type="project" value="UniProtKB-SubCell"/>
</dbReference>
<proteinExistence type="predicted"/>
<keyword evidence="9" id="KW-1185">Reference proteome</keyword>
<dbReference type="GO" id="GO:0006351">
    <property type="term" value="P:DNA-templated transcription"/>
    <property type="evidence" value="ECO:0007669"/>
    <property type="project" value="InterPro"/>
</dbReference>
<evidence type="ECO:0000259" key="7">
    <source>
        <dbReference type="Pfam" id="PF04082"/>
    </source>
</evidence>
<gene>
    <name evidence="8" type="ORF">BO80DRAFT_447194</name>
</gene>
<feature type="compositionally biased region" description="Polar residues" evidence="6">
    <location>
        <begin position="24"/>
        <end position="34"/>
    </location>
</feature>
<dbReference type="EMBL" id="KZ824451">
    <property type="protein sequence ID" value="RAK98833.1"/>
    <property type="molecule type" value="Genomic_DNA"/>
</dbReference>
<dbReference type="PANTHER" id="PTHR47338">
    <property type="entry name" value="ZN(II)2CYS6 TRANSCRIPTION FACTOR (EUROFUNG)-RELATED"/>
    <property type="match status" value="1"/>
</dbReference>
<dbReference type="InterPro" id="IPR050815">
    <property type="entry name" value="TF_fung"/>
</dbReference>
<evidence type="ECO:0000256" key="3">
    <source>
        <dbReference type="ARBA" id="ARBA00023015"/>
    </source>
</evidence>
<dbReference type="Proteomes" id="UP000249402">
    <property type="component" value="Unassembled WGS sequence"/>
</dbReference>
<dbReference type="STRING" id="1448316.A0A395GXP7"/>
<keyword evidence="2" id="KW-0479">Metal-binding</keyword>
<dbReference type="RefSeq" id="XP_025573161.1">
    <property type="nucleotide sequence ID" value="XM_025721597.1"/>
</dbReference>
<dbReference type="AlphaFoldDB" id="A0A395GXP7"/>
<dbReference type="GO" id="GO:0000981">
    <property type="term" value="F:DNA-binding transcription factor activity, RNA polymerase II-specific"/>
    <property type="evidence" value="ECO:0007669"/>
    <property type="project" value="InterPro"/>
</dbReference>
<feature type="domain" description="Xylanolytic transcriptional activator regulatory" evidence="7">
    <location>
        <begin position="93"/>
        <end position="241"/>
    </location>
</feature>
<dbReference type="CDD" id="cd12148">
    <property type="entry name" value="fungal_TF_MHR"/>
    <property type="match status" value="1"/>
</dbReference>
<dbReference type="OrthoDB" id="309640at2759"/>
<keyword evidence="3" id="KW-0805">Transcription regulation</keyword>
<dbReference type="GO" id="GO:0003677">
    <property type="term" value="F:DNA binding"/>
    <property type="evidence" value="ECO:0007669"/>
    <property type="project" value="InterPro"/>
</dbReference>
<evidence type="ECO:0000256" key="2">
    <source>
        <dbReference type="ARBA" id="ARBA00022723"/>
    </source>
</evidence>
<evidence type="ECO:0000256" key="4">
    <source>
        <dbReference type="ARBA" id="ARBA00023163"/>
    </source>
</evidence>
<dbReference type="InterPro" id="IPR007219">
    <property type="entry name" value="XnlR_reg_dom"/>
</dbReference>